<dbReference type="PANTHER" id="PTHR31672:SF13">
    <property type="entry name" value="F-BOX PROTEIN CPR30-LIKE"/>
    <property type="match status" value="1"/>
</dbReference>
<protein>
    <recommendedName>
        <fullName evidence="1">F-box domain-containing protein</fullName>
    </recommendedName>
</protein>
<organism evidence="2 3">
    <name type="scientific">Heracleum sosnowskyi</name>
    <dbReference type="NCBI Taxonomy" id="360622"/>
    <lineage>
        <taxon>Eukaryota</taxon>
        <taxon>Viridiplantae</taxon>
        <taxon>Streptophyta</taxon>
        <taxon>Embryophyta</taxon>
        <taxon>Tracheophyta</taxon>
        <taxon>Spermatophyta</taxon>
        <taxon>Magnoliopsida</taxon>
        <taxon>eudicotyledons</taxon>
        <taxon>Gunneridae</taxon>
        <taxon>Pentapetalae</taxon>
        <taxon>asterids</taxon>
        <taxon>campanulids</taxon>
        <taxon>Apiales</taxon>
        <taxon>Apiaceae</taxon>
        <taxon>Apioideae</taxon>
        <taxon>apioid superclade</taxon>
        <taxon>Tordylieae</taxon>
        <taxon>Tordyliinae</taxon>
        <taxon>Heracleum</taxon>
    </lineage>
</organism>
<evidence type="ECO:0000313" key="2">
    <source>
        <dbReference type="EMBL" id="KAK1385721.1"/>
    </source>
</evidence>
<sequence>MSSSKHRKISKMSSSKHKNMPSYNFPEDILSEILKRLPVKYVLSCSSVQKSWYRLVKTPIFITLHTDHHKMPTTHENNDNPKYLFFLNMRDHLLTVRFDDVQCQEYGTLKYPLDLPNHAWYALANGLTCVSSMFDQGDSLYYFNQRSNVLSHGPLPVSS</sequence>
<reference evidence="2" key="1">
    <citation type="submission" date="2023-02" db="EMBL/GenBank/DDBJ databases">
        <title>Genome of toxic invasive species Heracleum sosnowskyi carries increased number of genes despite the absence of recent whole-genome duplications.</title>
        <authorList>
            <person name="Schelkunov M."/>
            <person name="Shtratnikova V."/>
            <person name="Makarenko M."/>
            <person name="Klepikova A."/>
            <person name="Omelchenko D."/>
            <person name="Novikova G."/>
            <person name="Obukhova E."/>
            <person name="Bogdanov V."/>
            <person name="Penin A."/>
            <person name="Logacheva M."/>
        </authorList>
    </citation>
    <scope>NUCLEOTIDE SEQUENCE</scope>
    <source>
        <strain evidence="2">Hsosn_3</strain>
        <tissue evidence="2">Leaf</tissue>
    </source>
</reference>
<keyword evidence="3" id="KW-1185">Reference proteome</keyword>
<dbReference type="AlphaFoldDB" id="A0AAD8IIU9"/>
<dbReference type="InterPro" id="IPR001810">
    <property type="entry name" value="F-box_dom"/>
</dbReference>
<dbReference type="PANTHER" id="PTHR31672">
    <property type="entry name" value="BNACNNG10540D PROTEIN"/>
    <property type="match status" value="1"/>
</dbReference>
<dbReference type="SUPFAM" id="SSF81383">
    <property type="entry name" value="F-box domain"/>
    <property type="match status" value="1"/>
</dbReference>
<comment type="caution">
    <text evidence="2">The sequence shown here is derived from an EMBL/GenBank/DDBJ whole genome shotgun (WGS) entry which is preliminary data.</text>
</comment>
<evidence type="ECO:0000313" key="3">
    <source>
        <dbReference type="Proteomes" id="UP001237642"/>
    </source>
</evidence>
<evidence type="ECO:0000259" key="1">
    <source>
        <dbReference type="PROSITE" id="PS50181"/>
    </source>
</evidence>
<reference evidence="2" key="2">
    <citation type="submission" date="2023-05" db="EMBL/GenBank/DDBJ databases">
        <authorList>
            <person name="Schelkunov M.I."/>
        </authorList>
    </citation>
    <scope>NUCLEOTIDE SEQUENCE</scope>
    <source>
        <strain evidence="2">Hsosn_3</strain>
        <tissue evidence="2">Leaf</tissue>
    </source>
</reference>
<dbReference type="InterPro" id="IPR036047">
    <property type="entry name" value="F-box-like_dom_sf"/>
</dbReference>
<dbReference type="EMBL" id="JAUIZM010000005">
    <property type="protein sequence ID" value="KAK1385721.1"/>
    <property type="molecule type" value="Genomic_DNA"/>
</dbReference>
<dbReference type="SMART" id="SM00256">
    <property type="entry name" value="FBOX"/>
    <property type="match status" value="1"/>
</dbReference>
<gene>
    <name evidence="2" type="ORF">POM88_023456</name>
</gene>
<proteinExistence type="predicted"/>
<dbReference type="InterPro" id="IPR050796">
    <property type="entry name" value="SCF_F-box_component"/>
</dbReference>
<feature type="domain" description="F-box" evidence="1">
    <location>
        <begin position="19"/>
        <end position="64"/>
    </location>
</feature>
<dbReference type="Gene3D" id="1.20.1280.50">
    <property type="match status" value="1"/>
</dbReference>
<dbReference type="Pfam" id="PF00646">
    <property type="entry name" value="F-box"/>
    <property type="match status" value="1"/>
</dbReference>
<dbReference type="Proteomes" id="UP001237642">
    <property type="component" value="Unassembled WGS sequence"/>
</dbReference>
<dbReference type="PROSITE" id="PS50181">
    <property type="entry name" value="FBOX"/>
    <property type="match status" value="1"/>
</dbReference>
<accession>A0AAD8IIU9</accession>
<name>A0AAD8IIU9_9APIA</name>